<feature type="compositionally biased region" description="Basic and acidic residues" evidence="1">
    <location>
        <begin position="42"/>
        <end position="55"/>
    </location>
</feature>
<evidence type="ECO:0000313" key="3">
    <source>
        <dbReference type="Proteomes" id="UP001472677"/>
    </source>
</evidence>
<name>A0ABR2C1B1_9ROSI</name>
<accession>A0ABR2C1B1</accession>
<protein>
    <submittedName>
        <fullName evidence="2">Uncharacterized protein</fullName>
    </submittedName>
</protein>
<feature type="region of interest" description="Disordered" evidence="1">
    <location>
        <begin position="34"/>
        <end position="69"/>
    </location>
</feature>
<keyword evidence="3" id="KW-1185">Reference proteome</keyword>
<gene>
    <name evidence="2" type="ORF">V6N12_037657</name>
</gene>
<evidence type="ECO:0000256" key="1">
    <source>
        <dbReference type="SAM" id="MobiDB-lite"/>
    </source>
</evidence>
<dbReference type="Proteomes" id="UP001472677">
    <property type="component" value="Unassembled WGS sequence"/>
</dbReference>
<evidence type="ECO:0000313" key="2">
    <source>
        <dbReference type="EMBL" id="KAK8513166.1"/>
    </source>
</evidence>
<reference evidence="2 3" key="1">
    <citation type="journal article" date="2024" name="G3 (Bethesda)">
        <title>Genome assembly of Hibiscus sabdariffa L. provides insights into metabolisms of medicinal natural products.</title>
        <authorList>
            <person name="Kim T."/>
        </authorList>
    </citation>
    <scope>NUCLEOTIDE SEQUENCE [LARGE SCALE GENOMIC DNA]</scope>
    <source>
        <strain evidence="2">TK-2024</strain>
        <tissue evidence="2">Old leaves</tissue>
    </source>
</reference>
<organism evidence="2 3">
    <name type="scientific">Hibiscus sabdariffa</name>
    <name type="common">roselle</name>
    <dbReference type="NCBI Taxonomy" id="183260"/>
    <lineage>
        <taxon>Eukaryota</taxon>
        <taxon>Viridiplantae</taxon>
        <taxon>Streptophyta</taxon>
        <taxon>Embryophyta</taxon>
        <taxon>Tracheophyta</taxon>
        <taxon>Spermatophyta</taxon>
        <taxon>Magnoliopsida</taxon>
        <taxon>eudicotyledons</taxon>
        <taxon>Gunneridae</taxon>
        <taxon>Pentapetalae</taxon>
        <taxon>rosids</taxon>
        <taxon>malvids</taxon>
        <taxon>Malvales</taxon>
        <taxon>Malvaceae</taxon>
        <taxon>Malvoideae</taxon>
        <taxon>Hibiscus</taxon>
    </lineage>
</organism>
<sequence>MSHASFEVVAPAIFSKPDSSTARNSMLMTSDSNSHLLCKGRNAPDDKGEEVHNEAADDLTQVLRKRQAD</sequence>
<proteinExistence type="predicted"/>
<comment type="caution">
    <text evidence="2">The sequence shown here is derived from an EMBL/GenBank/DDBJ whole genome shotgun (WGS) entry which is preliminary data.</text>
</comment>
<dbReference type="EMBL" id="JBBPBM010000070">
    <property type="protein sequence ID" value="KAK8513166.1"/>
    <property type="molecule type" value="Genomic_DNA"/>
</dbReference>